<keyword evidence="1" id="KW-0670">Pyruvate</keyword>
<proteinExistence type="predicted"/>
<sequence length="11" mass="1352">MHNSGFWCLEK</sequence>
<accession>A0A2P2JT32</accession>
<organism evidence="1">
    <name type="scientific">Rhizophora mucronata</name>
    <name type="common">Asiatic mangrove</name>
    <dbReference type="NCBI Taxonomy" id="61149"/>
    <lineage>
        <taxon>Eukaryota</taxon>
        <taxon>Viridiplantae</taxon>
        <taxon>Streptophyta</taxon>
        <taxon>Embryophyta</taxon>
        <taxon>Tracheophyta</taxon>
        <taxon>Spermatophyta</taxon>
        <taxon>Magnoliopsida</taxon>
        <taxon>eudicotyledons</taxon>
        <taxon>Gunneridae</taxon>
        <taxon>Pentapetalae</taxon>
        <taxon>rosids</taxon>
        <taxon>fabids</taxon>
        <taxon>Malpighiales</taxon>
        <taxon>Rhizophoraceae</taxon>
        <taxon>Rhizophora</taxon>
    </lineage>
</organism>
<reference evidence="1" key="1">
    <citation type="submission" date="2018-02" db="EMBL/GenBank/DDBJ databases">
        <title>Rhizophora mucronata_Transcriptome.</title>
        <authorList>
            <person name="Meera S.P."/>
            <person name="Sreeshan A."/>
            <person name="Augustine A."/>
        </authorList>
    </citation>
    <scope>NUCLEOTIDE SEQUENCE</scope>
    <source>
        <tissue evidence="1">Leaf</tissue>
    </source>
</reference>
<evidence type="ECO:0000313" key="1">
    <source>
        <dbReference type="EMBL" id="MBW96631.1"/>
    </source>
</evidence>
<protein>
    <submittedName>
        <fullName evidence="1">Phosphoenolpyruvate carboxylase</fullName>
    </submittedName>
</protein>
<dbReference type="EMBL" id="GGEC01016148">
    <property type="protein sequence ID" value="MBW96631.1"/>
    <property type="molecule type" value="Transcribed_RNA"/>
</dbReference>
<name>A0A2P2JT32_RHIMU</name>